<sequence length="156" mass="18620">MFSGDSSNEQSKKKRNEDRGNSGYFERSKKTPRSPVKQQINNDEKLDVLIKIIHEMKMEIKAEIKQVGEELQQVREEQKEYYKEVEKLKMINETIRRENKEIKQELERIKNNMEWVEKEKRKNNIVMNGLKIDSEDPTRLKEGARNFLNTHLEVAV</sequence>
<gene>
    <name evidence="3" type="ORF">ILUMI_14157</name>
</gene>
<protein>
    <submittedName>
        <fullName evidence="3">Uncharacterized protein</fullName>
    </submittedName>
</protein>
<accession>A0A8K0CVE0</accession>
<keyword evidence="4" id="KW-1185">Reference proteome</keyword>
<dbReference type="AlphaFoldDB" id="A0A8K0CVE0"/>
<reference evidence="3" key="1">
    <citation type="submission" date="2019-08" db="EMBL/GenBank/DDBJ databases">
        <title>The genome of the North American firefly Photinus pyralis.</title>
        <authorList>
            <consortium name="Photinus pyralis genome working group"/>
            <person name="Fallon T.R."/>
            <person name="Sander Lower S.E."/>
            <person name="Weng J.-K."/>
        </authorList>
    </citation>
    <scope>NUCLEOTIDE SEQUENCE</scope>
    <source>
        <strain evidence="3">TRF0915ILg1</strain>
        <tissue evidence="3">Whole body</tissue>
    </source>
</reference>
<dbReference type="Proteomes" id="UP000801492">
    <property type="component" value="Unassembled WGS sequence"/>
</dbReference>
<keyword evidence="1" id="KW-0175">Coiled coil</keyword>
<evidence type="ECO:0000313" key="4">
    <source>
        <dbReference type="Proteomes" id="UP000801492"/>
    </source>
</evidence>
<dbReference type="OrthoDB" id="6782755at2759"/>
<evidence type="ECO:0000256" key="1">
    <source>
        <dbReference type="SAM" id="Coils"/>
    </source>
</evidence>
<organism evidence="3 4">
    <name type="scientific">Ignelater luminosus</name>
    <name type="common">Cucubano</name>
    <name type="synonym">Pyrophorus luminosus</name>
    <dbReference type="NCBI Taxonomy" id="2038154"/>
    <lineage>
        <taxon>Eukaryota</taxon>
        <taxon>Metazoa</taxon>
        <taxon>Ecdysozoa</taxon>
        <taxon>Arthropoda</taxon>
        <taxon>Hexapoda</taxon>
        <taxon>Insecta</taxon>
        <taxon>Pterygota</taxon>
        <taxon>Neoptera</taxon>
        <taxon>Endopterygota</taxon>
        <taxon>Coleoptera</taxon>
        <taxon>Polyphaga</taxon>
        <taxon>Elateriformia</taxon>
        <taxon>Elateroidea</taxon>
        <taxon>Elateridae</taxon>
        <taxon>Agrypninae</taxon>
        <taxon>Pyrophorini</taxon>
        <taxon>Ignelater</taxon>
    </lineage>
</organism>
<comment type="caution">
    <text evidence="3">The sequence shown here is derived from an EMBL/GenBank/DDBJ whole genome shotgun (WGS) entry which is preliminary data.</text>
</comment>
<dbReference type="EMBL" id="VTPC01016233">
    <property type="protein sequence ID" value="KAF2892016.1"/>
    <property type="molecule type" value="Genomic_DNA"/>
</dbReference>
<evidence type="ECO:0000256" key="2">
    <source>
        <dbReference type="SAM" id="MobiDB-lite"/>
    </source>
</evidence>
<feature type="region of interest" description="Disordered" evidence="2">
    <location>
        <begin position="1"/>
        <end position="41"/>
    </location>
</feature>
<proteinExistence type="predicted"/>
<name>A0A8K0CVE0_IGNLU</name>
<feature type="coiled-coil region" evidence="1">
    <location>
        <begin position="57"/>
        <end position="119"/>
    </location>
</feature>
<evidence type="ECO:0000313" key="3">
    <source>
        <dbReference type="EMBL" id="KAF2892016.1"/>
    </source>
</evidence>